<sequence length="81" mass="9251">MASKVVIKTIEALNEMHTGSLMSRRAALLRCEESFELSDRNGYETKPKVSETGVIEFKDTPEWQQAYSELKSVLSTRDNIR</sequence>
<gene>
    <name evidence="1" type="ORF">HUE57_10305</name>
</gene>
<accession>A0A6N0HWY2</accession>
<keyword evidence="2" id="KW-1185">Reference proteome</keyword>
<reference evidence="1 2" key="1">
    <citation type="submission" date="2020-05" db="EMBL/GenBank/DDBJ databases">
        <title>Horizontal transmission and recombination maintain forever young bacterial symbiont genomes.</title>
        <authorList>
            <person name="Russell S.L."/>
            <person name="Pepper-Tunick E."/>
            <person name="Svedberg J."/>
            <person name="Byrne A."/>
            <person name="Ruelas Castillo J."/>
            <person name="Vollmers C."/>
            <person name="Beinart R.A."/>
            <person name="Corbett-Detig R."/>
        </authorList>
    </citation>
    <scope>NUCLEOTIDE SEQUENCE [LARGE SCALE GENOMIC DNA]</scope>
    <source>
        <strain evidence="1">Santa_Monica_outfall</strain>
    </source>
</reference>
<dbReference type="EMBL" id="CP054491">
    <property type="protein sequence ID" value="QKQ26626.1"/>
    <property type="molecule type" value="Genomic_DNA"/>
</dbReference>
<dbReference type="KEGG" id="rev:HUE57_10305"/>
<name>A0A6N0HWY2_9GAMM</name>
<dbReference type="Proteomes" id="UP000509658">
    <property type="component" value="Chromosome"/>
</dbReference>
<dbReference type="RefSeq" id="WP_174673128.1">
    <property type="nucleotide sequence ID" value="NZ_CP054491.1"/>
</dbReference>
<proteinExistence type="predicted"/>
<protein>
    <submittedName>
        <fullName evidence="1">Uncharacterized protein</fullName>
    </submittedName>
</protein>
<evidence type="ECO:0000313" key="2">
    <source>
        <dbReference type="Proteomes" id="UP000509658"/>
    </source>
</evidence>
<evidence type="ECO:0000313" key="1">
    <source>
        <dbReference type="EMBL" id="QKQ26626.1"/>
    </source>
</evidence>
<organism evidence="1 2">
    <name type="scientific">Candidatus Reidiella endopervernicosa</name>
    <dbReference type="NCBI Taxonomy" id="2738883"/>
    <lineage>
        <taxon>Bacteria</taxon>
        <taxon>Pseudomonadati</taxon>
        <taxon>Pseudomonadota</taxon>
        <taxon>Gammaproteobacteria</taxon>
        <taxon>Candidatus Reidiella</taxon>
    </lineage>
</organism>
<dbReference type="AlphaFoldDB" id="A0A6N0HWY2"/>